<gene>
    <name evidence="1" type="ORF">N44_03266</name>
</gene>
<protein>
    <submittedName>
        <fullName evidence="1">Uncharacterized protein</fullName>
    </submittedName>
</protein>
<evidence type="ECO:0000313" key="1">
    <source>
        <dbReference type="EMBL" id="GAL94686.1"/>
    </source>
</evidence>
<reference evidence="2" key="1">
    <citation type="journal article" date="2015" name="Genome">
        <title>Whole Genome Sequence of the Non-Microcystin-Producing Microcystis aeruginosa Strain NIES-44.</title>
        <authorList>
            <person name="Okano K."/>
            <person name="Miyata N."/>
            <person name="Ozaki Y."/>
        </authorList>
    </citation>
    <scope>NUCLEOTIDE SEQUENCE [LARGE SCALE GENOMIC DNA]</scope>
    <source>
        <strain evidence="2">NIES-44</strain>
    </source>
</reference>
<name>A0A0A1VZG9_MICAE</name>
<sequence>MERGLLWTPLLILFIWLAWSGWNEYQKVEIYRQWAENFERAKYDIYSVLGQKDKIITWGKPTRKGVINLQTFSLEEVKEIRLLVNNQVVDLDALPPQGSPFLEFIFKERSPEKIPFTEVELASRWAKFLQQQILI</sequence>
<proteinExistence type="predicted"/>
<dbReference type="EMBL" id="BBPA01000059">
    <property type="protein sequence ID" value="GAL94686.1"/>
    <property type="molecule type" value="Genomic_DNA"/>
</dbReference>
<dbReference type="Proteomes" id="UP000030321">
    <property type="component" value="Unassembled WGS sequence"/>
</dbReference>
<dbReference type="RefSeq" id="WP_002781465.1">
    <property type="nucleotide sequence ID" value="NZ_BBPA01000059.1"/>
</dbReference>
<evidence type="ECO:0000313" key="2">
    <source>
        <dbReference type="Proteomes" id="UP000030321"/>
    </source>
</evidence>
<accession>A0A0A1VZG9</accession>
<dbReference type="AlphaFoldDB" id="A0A0A1VZG9"/>
<organism evidence="1 2">
    <name type="scientific">Microcystis aeruginosa NIES-44</name>
    <dbReference type="NCBI Taxonomy" id="449439"/>
    <lineage>
        <taxon>Bacteria</taxon>
        <taxon>Bacillati</taxon>
        <taxon>Cyanobacteriota</taxon>
        <taxon>Cyanophyceae</taxon>
        <taxon>Oscillatoriophycideae</taxon>
        <taxon>Chroococcales</taxon>
        <taxon>Microcystaceae</taxon>
        <taxon>Microcystis</taxon>
    </lineage>
</organism>
<comment type="caution">
    <text evidence="1">The sequence shown here is derived from an EMBL/GenBank/DDBJ whole genome shotgun (WGS) entry which is preliminary data.</text>
</comment>